<evidence type="ECO:0000259" key="1">
    <source>
        <dbReference type="Pfam" id="PF01610"/>
    </source>
</evidence>
<organism evidence="4 5">
    <name type="scientific">Faecalibaculum rodentium</name>
    <dbReference type="NCBI Taxonomy" id="1702221"/>
    <lineage>
        <taxon>Bacteria</taxon>
        <taxon>Bacillati</taxon>
        <taxon>Bacillota</taxon>
        <taxon>Erysipelotrichia</taxon>
        <taxon>Erysipelotrichales</taxon>
        <taxon>Erysipelotrichaceae</taxon>
        <taxon>Faecalibaculum</taxon>
    </lineage>
</organism>
<dbReference type="Pfam" id="PF13542">
    <property type="entry name" value="HTH_Tnp_ISL3"/>
    <property type="match status" value="1"/>
</dbReference>
<dbReference type="Pfam" id="PF01610">
    <property type="entry name" value="DDE_Tnp_ISL3"/>
    <property type="match status" value="2"/>
</dbReference>
<dbReference type="RefSeq" id="WP_075884678.1">
    <property type="nucleotide sequence ID" value="NZ_MPJZ01000015.1"/>
</dbReference>
<dbReference type="PANTHER" id="PTHR33498:SF1">
    <property type="entry name" value="TRANSPOSASE FOR INSERTION SEQUENCE ELEMENT IS1557"/>
    <property type="match status" value="1"/>
</dbReference>
<dbReference type="PANTHER" id="PTHR33498">
    <property type="entry name" value="TRANSPOSASE FOR INSERTION SEQUENCE ELEMENT IS1557"/>
    <property type="match status" value="1"/>
</dbReference>
<evidence type="ECO:0000259" key="3">
    <source>
        <dbReference type="Pfam" id="PF14690"/>
    </source>
</evidence>
<feature type="domain" description="Transposase IS204/IS1001/IS1096/IS1165 helix-turn-helix" evidence="2">
    <location>
        <begin position="102"/>
        <end position="154"/>
    </location>
</feature>
<dbReference type="Pfam" id="PF14690">
    <property type="entry name" value="Zn_ribbon_ISL3"/>
    <property type="match status" value="1"/>
</dbReference>
<evidence type="ECO:0008006" key="6">
    <source>
        <dbReference type="Google" id="ProtNLM"/>
    </source>
</evidence>
<comment type="caution">
    <text evidence="4">The sequence shown here is derived from an EMBL/GenBank/DDBJ whole genome shotgun (WGS) entry which is preliminary data.</text>
</comment>
<evidence type="ECO:0000313" key="4">
    <source>
        <dbReference type="EMBL" id="OLU46896.1"/>
    </source>
</evidence>
<reference evidence="4 5" key="1">
    <citation type="submission" date="2016-11" db="EMBL/GenBank/DDBJ databases">
        <title>Description of two novel members of the family Erysipelotrichaceae: Ileibacterium lipovorans gen. nov., sp. nov. and Dubosiella newyorkensis, gen. nov., sp. nov.</title>
        <authorList>
            <person name="Cox L.M."/>
            <person name="Sohn J."/>
            <person name="Tyrrell K.L."/>
            <person name="Citron D.M."/>
            <person name="Lawson P.A."/>
            <person name="Patel N.B."/>
            <person name="Iizumi T."/>
            <person name="Perez-Perez G.I."/>
            <person name="Goldstein E.J."/>
            <person name="Blaser M.J."/>
        </authorList>
    </citation>
    <scope>NUCLEOTIDE SEQUENCE [LARGE SCALE GENOMIC DNA]</scope>
    <source>
        <strain evidence="4 5">NYU-BL-K8</strain>
    </source>
</reference>
<dbReference type="NCBIfam" id="NF033550">
    <property type="entry name" value="transpos_ISL3"/>
    <property type="match status" value="1"/>
</dbReference>
<gene>
    <name evidence="4" type="ORF">BO223_01565</name>
</gene>
<dbReference type="InterPro" id="IPR047951">
    <property type="entry name" value="Transpos_ISL3"/>
</dbReference>
<dbReference type="InterPro" id="IPR032877">
    <property type="entry name" value="Transposase_HTH"/>
</dbReference>
<protein>
    <recommendedName>
        <fullName evidence="6">ISL3 family transposase</fullName>
    </recommendedName>
</protein>
<feature type="domain" description="Transposase IS204/IS1001/IS1096/IS1165 DDE" evidence="1">
    <location>
        <begin position="165"/>
        <end position="324"/>
    </location>
</feature>
<dbReference type="AlphaFoldDB" id="A0A1Q9YMT7"/>
<evidence type="ECO:0000313" key="5">
    <source>
        <dbReference type="Proteomes" id="UP000186758"/>
    </source>
</evidence>
<feature type="domain" description="Transposase IS204/IS1001/IS1096/IS1165 DDE" evidence="1">
    <location>
        <begin position="355"/>
        <end position="424"/>
    </location>
</feature>
<dbReference type="InterPro" id="IPR002560">
    <property type="entry name" value="Transposase_DDE"/>
</dbReference>
<feature type="domain" description="Transposase IS204/IS1001/IS1096/IS1165 zinc-finger" evidence="3">
    <location>
        <begin position="51"/>
        <end position="95"/>
    </location>
</feature>
<accession>A0A1Q9YMT7</accession>
<name>A0A1Q9YMT7_9FIRM</name>
<dbReference type="Proteomes" id="UP000186758">
    <property type="component" value="Unassembled WGS sequence"/>
</dbReference>
<proteinExistence type="predicted"/>
<evidence type="ECO:0000259" key="2">
    <source>
        <dbReference type="Pfam" id="PF13542"/>
    </source>
</evidence>
<dbReference type="InterPro" id="IPR029261">
    <property type="entry name" value="Transposase_Znf"/>
</dbReference>
<dbReference type="EMBL" id="MPJZ01000015">
    <property type="protein sequence ID" value="OLU46896.1"/>
    <property type="molecule type" value="Genomic_DNA"/>
</dbReference>
<sequence length="508" mass="59701">MERKRLDDNRLSFLDAIGIPPARVDAYDLSYEKTGGLATVIHRLTLTDLRPSCPNCGCLTPRIHSYTDKRIKHTSLSGKHSQLYLHHRRYICPQCRKTYYEHNPFVIRASQKISKDVVYSILDSLREPSTTFSSAAEDYGVSVTTVMNIFDTHVRMTRSVLGEYLSIDENHCFGRGADAYVCVLLDFRTQEPIDILPNRHKDELIRYFRSIPWEERNRVKAVCIDMYPIYRDAVRVTFPEDVKVCVDHFHLIKEFTQQADEVRLSVMRPIYRELQRLRREKRKLECLPDAGTAANREHIQTLDVEVQKHSRSYYLLKKFHWMIFKDPNDEIFDPGRGKKYNPSLERYMNFHEIREALCNISPVLCEVINVRGRLVELYKCPSGEEGSEKLYELIGDLRHSGIQEMRHFAGTLERWSLEILNSLDSIERYYEVQKDGGVLIRDRRIHNGIIERKNRVIKLVENTGNGYQNFDRFRNRLLYVLRKQAAYAADPVYESLKIPADSWKKEKW</sequence>